<dbReference type="InterPro" id="IPR000600">
    <property type="entry name" value="ROK"/>
</dbReference>
<dbReference type="Gene3D" id="3.30.420.40">
    <property type="match status" value="3"/>
</dbReference>
<gene>
    <name evidence="3" type="ORF">ETD86_51585</name>
</gene>
<evidence type="ECO:0000259" key="2">
    <source>
        <dbReference type="Pfam" id="PF12802"/>
    </source>
</evidence>
<evidence type="ECO:0000313" key="3">
    <source>
        <dbReference type="EMBL" id="TMR07562.1"/>
    </source>
</evidence>
<comment type="similarity">
    <text evidence="1">Belongs to the ROK (NagC/XylR) family.</text>
</comment>
<evidence type="ECO:0000313" key="4">
    <source>
        <dbReference type="Proteomes" id="UP000309128"/>
    </source>
</evidence>
<dbReference type="InterPro" id="IPR043129">
    <property type="entry name" value="ATPase_NBD"/>
</dbReference>
<evidence type="ECO:0000256" key="1">
    <source>
        <dbReference type="ARBA" id="ARBA00006479"/>
    </source>
</evidence>
<dbReference type="SUPFAM" id="SSF46785">
    <property type="entry name" value="Winged helix' DNA-binding domain"/>
    <property type="match status" value="1"/>
</dbReference>
<accession>A0A5S4EVK1</accession>
<feature type="domain" description="HTH marR-type" evidence="2">
    <location>
        <begin position="43"/>
        <end position="85"/>
    </location>
</feature>
<dbReference type="Pfam" id="PF12802">
    <property type="entry name" value="MarR_2"/>
    <property type="match status" value="1"/>
</dbReference>
<dbReference type="OrthoDB" id="37575at2"/>
<sequence length="388" mass="40543">MSADARILAGSGQEGHYAKGSRKLTELGPGDASLLRKVNTKVTLRALRHEGAATLTRLGRITGLSRQTVEAVLDELAERGYVRELPPDEGVMGRPARRFAFRADAGYVVGMEIGGDGIVAALADLNGEVIAWRRAEVSGDATAHERLEAARRTSQACVDGAGVARRQVWAVAAGTPGIVDRTGRVSLAITLPGWTGVDLAGLAGRWLGGTALAANDANLAALAEHWRGSARHASDVVYVLTGHRTGAGILIGGRLHPGRTGAAGEIGTLRQVGWEDAARELVKESSAAEVFEAALNGDREAARRVDHYAERLAIGASALALAVDPELLVLGGGHSRAGDVLLEPLRRHLAELCVSAPEVVASTFGDEGVALGAVRLALDHVEREILGI</sequence>
<dbReference type="GO" id="GO:0003700">
    <property type="term" value="F:DNA-binding transcription factor activity"/>
    <property type="evidence" value="ECO:0007669"/>
    <property type="project" value="InterPro"/>
</dbReference>
<dbReference type="SUPFAM" id="SSF53067">
    <property type="entry name" value="Actin-like ATPase domain"/>
    <property type="match status" value="1"/>
</dbReference>
<dbReference type="PANTHER" id="PTHR18964">
    <property type="entry name" value="ROK (REPRESSOR, ORF, KINASE) FAMILY"/>
    <property type="match status" value="1"/>
</dbReference>
<dbReference type="AlphaFoldDB" id="A0A5S4EVK1"/>
<dbReference type="Proteomes" id="UP000309128">
    <property type="component" value="Unassembled WGS sequence"/>
</dbReference>
<dbReference type="InterPro" id="IPR000835">
    <property type="entry name" value="HTH_MarR-typ"/>
</dbReference>
<organism evidence="3 4">
    <name type="scientific">Nonomuraea turkmeniaca</name>
    <dbReference type="NCBI Taxonomy" id="103838"/>
    <lineage>
        <taxon>Bacteria</taxon>
        <taxon>Bacillati</taxon>
        <taxon>Actinomycetota</taxon>
        <taxon>Actinomycetes</taxon>
        <taxon>Streptosporangiales</taxon>
        <taxon>Streptosporangiaceae</taxon>
        <taxon>Nonomuraea</taxon>
    </lineage>
</organism>
<name>A0A5S4EVK1_9ACTN</name>
<comment type="caution">
    <text evidence="3">The sequence shown here is derived from an EMBL/GenBank/DDBJ whole genome shotgun (WGS) entry which is preliminary data.</text>
</comment>
<protein>
    <submittedName>
        <fullName evidence="3">ROK family transcriptional regulator</fullName>
    </submittedName>
</protein>
<dbReference type="PANTHER" id="PTHR18964:SF149">
    <property type="entry name" value="BIFUNCTIONAL UDP-N-ACETYLGLUCOSAMINE 2-EPIMERASE_N-ACETYLMANNOSAMINE KINASE"/>
    <property type="match status" value="1"/>
</dbReference>
<dbReference type="InterPro" id="IPR036388">
    <property type="entry name" value="WH-like_DNA-bd_sf"/>
</dbReference>
<proteinExistence type="inferred from homology"/>
<dbReference type="Pfam" id="PF00480">
    <property type="entry name" value="ROK"/>
    <property type="match status" value="2"/>
</dbReference>
<reference evidence="3 4" key="1">
    <citation type="submission" date="2019-05" db="EMBL/GenBank/DDBJ databases">
        <title>Draft genome sequence of Nonomuraea turkmeniaca DSM 43926.</title>
        <authorList>
            <person name="Saricaoglu S."/>
            <person name="Isik K."/>
        </authorList>
    </citation>
    <scope>NUCLEOTIDE SEQUENCE [LARGE SCALE GENOMIC DNA]</scope>
    <source>
        <strain evidence="3 4">DSM 43926</strain>
    </source>
</reference>
<dbReference type="Gene3D" id="1.10.10.10">
    <property type="entry name" value="Winged helix-like DNA-binding domain superfamily/Winged helix DNA-binding domain"/>
    <property type="match status" value="1"/>
</dbReference>
<dbReference type="EMBL" id="VCKY01000378">
    <property type="protein sequence ID" value="TMR07562.1"/>
    <property type="molecule type" value="Genomic_DNA"/>
</dbReference>
<dbReference type="InterPro" id="IPR036390">
    <property type="entry name" value="WH_DNA-bd_sf"/>
</dbReference>
<keyword evidence="4" id="KW-1185">Reference proteome</keyword>